<protein>
    <submittedName>
        <fullName evidence="4">FHA domain-containing protein</fullName>
    </submittedName>
</protein>
<keyword evidence="2" id="KW-1133">Transmembrane helix</keyword>
<evidence type="ECO:0000313" key="4">
    <source>
        <dbReference type="EMBL" id="MBN8430259.1"/>
    </source>
</evidence>
<dbReference type="InterPro" id="IPR000253">
    <property type="entry name" value="FHA_dom"/>
</dbReference>
<evidence type="ECO:0000256" key="1">
    <source>
        <dbReference type="SAM" id="MobiDB-lite"/>
    </source>
</evidence>
<feature type="transmembrane region" description="Helical" evidence="2">
    <location>
        <begin position="162"/>
        <end position="182"/>
    </location>
</feature>
<accession>A0ABS3E568</accession>
<reference evidence="4 5" key="1">
    <citation type="submission" date="2020-12" db="EMBL/GenBank/DDBJ databases">
        <title>Oil enriched cultivation method for isolating marine PHA-producing bacteria.</title>
        <authorList>
            <person name="Zheng W."/>
            <person name="Yu S."/>
            <person name="Huang Y."/>
        </authorList>
    </citation>
    <scope>NUCLEOTIDE SEQUENCE [LARGE SCALE GENOMIC DNA]</scope>
    <source>
        <strain evidence="4 5">SN0-2</strain>
    </source>
</reference>
<dbReference type="EMBL" id="JAEKJR010000001">
    <property type="protein sequence ID" value="MBN8430259.1"/>
    <property type="molecule type" value="Genomic_DNA"/>
</dbReference>
<dbReference type="Gene3D" id="2.60.200.20">
    <property type="match status" value="1"/>
</dbReference>
<keyword evidence="2" id="KW-0812">Transmembrane</keyword>
<dbReference type="PROSITE" id="PS50006">
    <property type="entry name" value="FHA_DOMAIN"/>
    <property type="match status" value="1"/>
</dbReference>
<feature type="domain" description="FHA" evidence="3">
    <location>
        <begin position="25"/>
        <end position="70"/>
    </location>
</feature>
<dbReference type="CDD" id="cd00060">
    <property type="entry name" value="FHA"/>
    <property type="match status" value="1"/>
</dbReference>
<dbReference type="Proteomes" id="UP000664293">
    <property type="component" value="Unassembled WGS sequence"/>
</dbReference>
<organism evidence="4 5">
    <name type="scientific">Microbulbifer salipaludis</name>
    <dbReference type="NCBI Taxonomy" id="187980"/>
    <lineage>
        <taxon>Bacteria</taxon>
        <taxon>Pseudomonadati</taxon>
        <taxon>Pseudomonadota</taxon>
        <taxon>Gammaproteobacteria</taxon>
        <taxon>Cellvibrionales</taxon>
        <taxon>Microbulbiferaceae</taxon>
        <taxon>Microbulbifer</taxon>
    </lineage>
</organism>
<feature type="transmembrane region" description="Helical" evidence="2">
    <location>
        <begin position="228"/>
        <end position="250"/>
    </location>
</feature>
<feature type="region of interest" description="Disordered" evidence="1">
    <location>
        <begin position="324"/>
        <end position="346"/>
    </location>
</feature>
<gene>
    <name evidence="4" type="ORF">JF535_05255</name>
</gene>
<keyword evidence="5" id="KW-1185">Reference proteome</keyword>
<dbReference type="RefSeq" id="WP_206999850.1">
    <property type="nucleotide sequence ID" value="NZ_JAEKJR010000001.1"/>
</dbReference>
<keyword evidence="2" id="KW-0472">Membrane</keyword>
<proteinExistence type="predicted"/>
<feature type="transmembrane region" description="Helical" evidence="2">
    <location>
        <begin position="256"/>
        <end position="275"/>
    </location>
</feature>
<evidence type="ECO:0000313" key="5">
    <source>
        <dbReference type="Proteomes" id="UP000664293"/>
    </source>
</evidence>
<dbReference type="InterPro" id="IPR008984">
    <property type="entry name" value="SMAD_FHA_dom_sf"/>
</dbReference>
<name>A0ABS3E568_9GAMM</name>
<feature type="transmembrane region" description="Helical" evidence="2">
    <location>
        <begin position="194"/>
        <end position="216"/>
    </location>
</feature>
<dbReference type="Pfam" id="PF00498">
    <property type="entry name" value="FHA"/>
    <property type="match status" value="1"/>
</dbReference>
<evidence type="ECO:0000256" key="2">
    <source>
        <dbReference type="SAM" id="Phobius"/>
    </source>
</evidence>
<sequence>MALIIEEINRVHRVGARYRLDGERATIGRCYDNAVMVEDPHVDAVHAEVVRDEDGCYVLRDLGSLNGIRLLRNFRDKSVKPTNIREHLIESGDEIQVGKSRLRFIDTDMSVPPAIPLHSAETIFDRLATPPVAVALCVLVAALSLWMAYISSTSEFKWTGAVQVITDAVIGLLIYAAAWAFIGKVVKHESHFLAHLSIAAAAALIYAAWQWFATLLNFNFTLHQVMPLLNILALAILIPVMLWCAAYLALNIAPHWRLVASILLPWCFLGFVAAVEIGKVGEFTGAPEVSKELKSKDFLWRKPEPLDDFLASTPALFDISIEESDNKRGKSSKKSSAEGDLDIQGE</sequence>
<dbReference type="SUPFAM" id="SSF49879">
    <property type="entry name" value="SMAD/FHA domain"/>
    <property type="match status" value="1"/>
</dbReference>
<comment type="caution">
    <text evidence="4">The sequence shown here is derived from an EMBL/GenBank/DDBJ whole genome shotgun (WGS) entry which is preliminary data.</text>
</comment>
<feature type="transmembrane region" description="Helical" evidence="2">
    <location>
        <begin position="132"/>
        <end position="150"/>
    </location>
</feature>
<evidence type="ECO:0000259" key="3">
    <source>
        <dbReference type="PROSITE" id="PS50006"/>
    </source>
</evidence>